<dbReference type="CDD" id="cd16468">
    <property type="entry name" value="RING-H2_RNF11"/>
    <property type="match status" value="1"/>
</dbReference>
<feature type="compositionally biased region" description="Low complexity" evidence="5">
    <location>
        <begin position="25"/>
        <end position="44"/>
    </location>
</feature>
<evidence type="ECO:0000259" key="6">
    <source>
        <dbReference type="PROSITE" id="PS50089"/>
    </source>
</evidence>
<keyword evidence="3" id="KW-0862">Zinc</keyword>
<evidence type="ECO:0000313" key="7">
    <source>
        <dbReference type="Proteomes" id="UP000095287"/>
    </source>
</evidence>
<evidence type="ECO:0000256" key="2">
    <source>
        <dbReference type="ARBA" id="ARBA00022771"/>
    </source>
</evidence>
<protein>
    <submittedName>
        <fullName evidence="8">RING-type domain-containing protein</fullName>
    </submittedName>
</protein>
<dbReference type="WBParaSite" id="L893_g32462.t1">
    <property type="protein sequence ID" value="L893_g32462.t1"/>
    <property type="gene ID" value="L893_g32462"/>
</dbReference>
<dbReference type="InterPro" id="IPR042981">
    <property type="entry name" value="RNF11_RING-H2"/>
</dbReference>
<sequence length="189" mass="20455">MGNCLAYFLSDQHDHDDTSPLGAISQSSSSSGNNSASTAENSSRTSRDDRRLNRTTASSSYVNELYVNATERDTSAELQLAGINDAKRARVLGLLEQIPADIYNEGGKGDIECAICMVEFEDGDRIRYLPCLHSYHVSCIDDWLLRSFTCPSCLEPVDSAILSSFTTQSDVNLASLSCSPATHGSKESA</sequence>
<organism evidence="7 8">
    <name type="scientific">Steinernema glaseri</name>
    <dbReference type="NCBI Taxonomy" id="37863"/>
    <lineage>
        <taxon>Eukaryota</taxon>
        <taxon>Metazoa</taxon>
        <taxon>Ecdysozoa</taxon>
        <taxon>Nematoda</taxon>
        <taxon>Chromadorea</taxon>
        <taxon>Rhabditida</taxon>
        <taxon>Tylenchina</taxon>
        <taxon>Panagrolaimomorpha</taxon>
        <taxon>Strongyloidoidea</taxon>
        <taxon>Steinernematidae</taxon>
        <taxon>Steinernema</taxon>
    </lineage>
</organism>
<proteinExistence type="predicted"/>
<dbReference type="SMART" id="SM00184">
    <property type="entry name" value="RING"/>
    <property type="match status" value="1"/>
</dbReference>
<dbReference type="GO" id="GO:0061630">
    <property type="term" value="F:ubiquitin protein ligase activity"/>
    <property type="evidence" value="ECO:0007669"/>
    <property type="project" value="TreeGrafter"/>
</dbReference>
<reference evidence="8" key="1">
    <citation type="submission" date="2016-11" db="UniProtKB">
        <authorList>
            <consortium name="WormBaseParasite"/>
        </authorList>
    </citation>
    <scope>IDENTIFICATION</scope>
</reference>
<dbReference type="Pfam" id="PF13639">
    <property type="entry name" value="zf-RING_2"/>
    <property type="match status" value="1"/>
</dbReference>
<keyword evidence="2 4" id="KW-0863">Zinc-finger</keyword>
<keyword evidence="7" id="KW-1185">Reference proteome</keyword>
<dbReference type="InterPro" id="IPR052804">
    <property type="entry name" value="UEC_component"/>
</dbReference>
<evidence type="ECO:0000256" key="1">
    <source>
        <dbReference type="ARBA" id="ARBA00022723"/>
    </source>
</evidence>
<dbReference type="SUPFAM" id="SSF57850">
    <property type="entry name" value="RING/U-box"/>
    <property type="match status" value="1"/>
</dbReference>
<dbReference type="InterPro" id="IPR001841">
    <property type="entry name" value="Znf_RING"/>
</dbReference>
<dbReference type="Proteomes" id="UP000095287">
    <property type="component" value="Unplaced"/>
</dbReference>
<feature type="region of interest" description="Disordered" evidence="5">
    <location>
        <begin position="16"/>
        <end position="54"/>
    </location>
</feature>
<dbReference type="PANTHER" id="PTHR46359:SF2">
    <property type="entry name" value="GEO07743P1"/>
    <property type="match status" value="1"/>
</dbReference>
<evidence type="ECO:0000256" key="3">
    <source>
        <dbReference type="ARBA" id="ARBA00022833"/>
    </source>
</evidence>
<dbReference type="GO" id="GO:0006511">
    <property type="term" value="P:ubiquitin-dependent protein catabolic process"/>
    <property type="evidence" value="ECO:0007669"/>
    <property type="project" value="TreeGrafter"/>
</dbReference>
<dbReference type="InterPro" id="IPR013083">
    <property type="entry name" value="Znf_RING/FYVE/PHD"/>
</dbReference>
<evidence type="ECO:0000313" key="8">
    <source>
        <dbReference type="WBParaSite" id="L893_g32462.t1"/>
    </source>
</evidence>
<keyword evidence="1" id="KW-0479">Metal-binding</keyword>
<name>A0A1I8A3B4_9BILA</name>
<evidence type="ECO:0000256" key="5">
    <source>
        <dbReference type="SAM" id="MobiDB-lite"/>
    </source>
</evidence>
<dbReference type="GO" id="GO:0008270">
    <property type="term" value="F:zinc ion binding"/>
    <property type="evidence" value="ECO:0007669"/>
    <property type="project" value="UniProtKB-KW"/>
</dbReference>
<dbReference type="GO" id="GO:0000151">
    <property type="term" value="C:ubiquitin ligase complex"/>
    <property type="evidence" value="ECO:0007669"/>
    <property type="project" value="TreeGrafter"/>
</dbReference>
<feature type="domain" description="RING-type" evidence="6">
    <location>
        <begin position="113"/>
        <end position="153"/>
    </location>
</feature>
<dbReference type="PROSITE" id="PS50089">
    <property type="entry name" value="ZF_RING_2"/>
    <property type="match status" value="1"/>
</dbReference>
<dbReference type="PANTHER" id="PTHR46359">
    <property type="entry name" value="GEO07743P1"/>
    <property type="match status" value="1"/>
</dbReference>
<dbReference type="AlphaFoldDB" id="A0A1I8A3B4"/>
<accession>A0A1I8A3B4</accession>
<evidence type="ECO:0000256" key="4">
    <source>
        <dbReference type="PROSITE-ProRule" id="PRU00175"/>
    </source>
</evidence>
<dbReference type="Gene3D" id="3.30.40.10">
    <property type="entry name" value="Zinc/RING finger domain, C3HC4 (zinc finger)"/>
    <property type="match status" value="1"/>
</dbReference>